<dbReference type="EMBL" id="CP010519">
    <property type="protein sequence ID" value="AJE85917.1"/>
    <property type="molecule type" value="Genomic_DNA"/>
</dbReference>
<proteinExistence type="predicted"/>
<evidence type="ECO:0000313" key="1">
    <source>
        <dbReference type="EMBL" id="AJE85917.1"/>
    </source>
</evidence>
<dbReference type="Proteomes" id="UP000031523">
    <property type="component" value="Chromosome"/>
</dbReference>
<sequence>MPPGVPLPGALLMGCHDACLQGLLKASIPAARTARDIREGPEAALERHPQTP</sequence>
<gene>
    <name evidence="1" type="ORF">SLNWT_5541</name>
</gene>
<keyword evidence="2" id="KW-1185">Reference proteome</keyword>
<reference evidence="1 2" key="1">
    <citation type="submission" date="2015-01" db="EMBL/GenBank/DDBJ databases">
        <title>Enhanced salinomycin production by adjusting the supply of polyketide extender units in Streptomyce albus DSM 41398.</title>
        <authorList>
            <person name="Lu C."/>
        </authorList>
    </citation>
    <scope>NUCLEOTIDE SEQUENCE [LARGE SCALE GENOMIC DNA]</scope>
    <source>
        <strain evidence="2">ATCC 21838 / DSM 41398 / FERM P-419 / JCM 4703 / NBRC 107858</strain>
    </source>
</reference>
<dbReference type="AlphaFoldDB" id="A0A0B5F6F9"/>
<accession>A0A0B5F6F9</accession>
<evidence type="ECO:0000313" key="2">
    <source>
        <dbReference type="Proteomes" id="UP000031523"/>
    </source>
</evidence>
<protein>
    <submittedName>
        <fullName evidence="1">Uncharacterized protein</fullName>
    </submittedName>
</protein>
<organism evidence="1 2">
    <name type="scientific">Streptomyces albus (strain ATCC 21838 / DSM 41398 / FERM P-419 / JCM 4703 / NBRC 107858)</name>
    <dbReference type="NCBI Taxonomy" id="1081613"/>
    <lineage>
        <taxon>Bacteria</taxon>
        <taxon>Bacillati</taxon>
        <taxon>Actinomycetota</taxon>
        <taxon>Actinomycetes</taxon>
        <taxon>Kitasatosporales</taxon>
        <taxon>Streptomycetaceae</taxon>
        <taxon>Streptomyces</taxon>
    </lineage>
</organism>
<dbReference type="KEGG" id="sals:SLNWT_5541"/>
<name>A0A0B5F6F9_STRA4</name>